<feature type="domain" description="Cyclic nucleotide-binding" evidence="2">
    <location>
        <begin position="451"/>
        <end position="533"/>
    </location>
</feature>
<dbReference type="CDD" id="cd00038">
    <property type="entry name" value="CAP_ED"/>
    <property type="match status" value="8"/>
</dbReference>
<dbReference type="PANTHER" id="PTHR23011:SF28">
    <property type="entry name" value="CYCLIC NUCLEOTIDE-BINDING DOMAIN CONTAINING PROTEIN"/>
    <property type="match status" value="1"/>
</dbReference>
<evidence type="ECO:0000256" key="1">
    <source>
        <dbReference type="SAM" id="MobiDB-lite"/>
    </source>
</evidence>
<feature type="domain" description="Cyclic nucleotide-binding" evidence="2">
    <location>
        <begin position="1144"/>
        <end position="1261"/>
    </location>
</feature>
<feature type="domain" description="Cyclic nucleotide-binding" evidence="2">
    <location>
        <begin position="153"/>
        <end position="270"/>
    </location>
</feature>
<dbReference type="EMBL" id="OVEO01000019">
    <property type="protein sequence ID" value="SPR01804.1"/>
    <property type="molecule type" value="Genomic_DNA"/>
</dbReference>
<dbReference type="SMART" id="SM00100">
    <property type="entry name" value="cNMP"/>
    <property type="match status" value="8"/>
</dbReference>
<keyword evidence="3" id="KW-0496">Mitochondrion</keyword>
<evidence type="ECO:0000313" key="3">
    <source>
        <dbReference type="EMBL" id="SPR01804.1"/>
    </source>
</evidence>
<dbReference type="PANTHER" id="PTHR23011">
    <property type="entry name" value="CYCLIC NUCLEOTIDE-BINDING DOMAIN CONTAINING PROTEIN"/>
    <property type="match status" value="1"/>
</dbReference>
<dbReference type="Proteomes" id="UP000290189">
    <property type="component" value="Unassembled WGS sequence"/>
</dbReference>
<sequence>MSTVRDLMKRIGSKKKLILEDPEDGQGGAFSVDAGLQRRPADDHRKTEARRRSSGSSSASTSTATASDAQPRSGSRWKVLQKSMKSMQKALTTCTEESETSMSEVDKWSPVSPRVAAKQQAGAHHMRNKTTPKLMTLTSGLFERILILRRSPFFHGVSDQELQRLSSFFKEEVFRTAGTVILEEGRDSDKFYVIRNGAVSMASNGVHLGVLKSPGYFGEVSLMTSCKQTATVTTVLDNTQCLSLRRDDFDHYIENGDVKIRDALQQALEQRTSVALKSIPFIASSLTTKAKHGGLVTNYDEEKLKLLAQLFRYTEAGAGQDVFQQGQRADTFYIILDGAIEIWSVPAVDGGTPIQLNQLKNGDWFGEDALTGESPLRTVTATSRAHTTLLRLDRQDFEKFAECVPELQNAIHRNLHVRTADWLKKMPFFAKIKENKPWSKLALLGSLFKFKQFADGDVVCREGEFSTGFYIIANGRCRVSVANADDDAELTIDELITGQWFGEMSLLLDSPRTATVTCLTDTLLCILDERSFRVFNDIAPELSESFSSLILHRTSNALQRFNIFRHVKENKPWSKVELLATMMKYSPMKSDVVIVDQGQQFDNLYLISSGTVNCLQDGNVVDSIPAGSYLGGSALVNQGLSVFQFKTATNCLFLVLPGDRFDQFLRIAPECLPILKDNLYSKKPKAIEEAPKSVGAAPSVEPTKALIGDIRRKASVWGSATVNDRVGLLKKIPLFDDLSESVLCFVSSVIRIMTFPEQHNLWRQGHSADGMYIVIDGSVATSYTNPAGAEVPLTVFNKGDVLGVYCLTSSCDRLVSATTIRDSVFAFISKDNFFKLRRIVPSLDSNKHVVKARLQTVSDVLKALPYFSNLKIKEIGPLIQFDEQKLMALAALFQFRQYEQGAVVHQMGDPSTCIYHIVRGQVSVSTTRAATSSEAVRAVETATLSTNDWFGDLGKLCATTVTTTQPTLFLVLPLNNYPKFAEIAPGFARRVDQTVNLRSSTWLSRLAFFAGVKENKPWSKMSLLGTLFEFKEAEPGEVICREGDADREFYLVIEGRLKVTVINDNRVIELSILRENDWFGEISLIFNTTRTATITCLDRSLLCVLKYESFVRLKKIAPELTDSFTSLILYRTAGTLKKFKLFDSLRENKPWSKKELLASLLTYKSVERDVEVFREGDAGDYLYLILNGTVQVTVGMKELGLLGPGEYFGEAALLDSNSPRNATATTVTPCLFLSISHSCFQKFLSVAPEILAPIQELVHQRKLRRISVVQSQAERAIPVQSIAGDPVQPELPSIAEPTEPAHSAPDSDDVLATAPEEAVPDKVVDVADAQKAPRSPRIAPKTTDPHVVKIDLTRPKLRSPRPSANADQ</sequence>
<dbReference type="InterPro" id="IPR018490">
    <property type="entry name" value="cNMP-bd_dom_sf"/>
</dbReference>
<feature type="compositionally biased region" description="Low complexity" evidence="1">
    <location>
        <begin position="92"/>
        <end position="103"/>
    </location>
</feature>
<accession>A0A3P3YNY2</accession>
<organism evidence="3 4">
    <name type="scientific">Plasmodiophora brassicae</name>
    <name type="common">Clubroot disease agent</name>
    <dbReference type="NCBI Taxonomy" id="37360"/>
    <lineage>
        <taxon>Eukaryota</taxon>
        <taxon>Sar</taxon>
        <taxon>Rhizaria</taxon>
        <taxon>Endomyxa</taxon>
        <taxon>Phytomyxea</taxon>
        <taxon>Plasmodiophorida</taxon>
        <taxon>Plasmodiophoridae</taxon>
        <taxon>Plasmodiophora</taxon>
    </lineage>
</organism>
<feature type="compositionally biased region" description="Low complexity" evidence="1">
    <location>
        <begin position="54"/>
        <end position="67"/>
    </location>
</feature>
<dbReference type="InterPro" id="IPR000595">
    <property type="entry name" value="cNMP-bd_dom"/>
</dbReference>
<protein>
    <recommendedName>
        <fullName evidence="2">Cyclic nucleotide-binding domain-containing protein</fullName>
    </recommendedName>
</protein>
<feature type="region of interest" description="Disordered" evidence="1">
    <location>
        <begin position="1281"/>
        <end position="1368"/>
    </location>
</feature>
<feature type="domain" description="Cyclic nucleotide-binding" evidence="2">
    <location>
        <begin position="734"/>
        <end position="836"/>
    </location>
</feature>
<dbReference type="PROSITE" id="PS00889">
    <property type="entry name" value="CNMP_BINDING_2"/>
    <property type="match status" value="2"/>
</dbReference>
<feature type="domain" description="Cyclic nucleotide-binding" evidence="2">
    <location>
        <begin position="295"/>
        <end position="418"/>
    </location>
</feature>
<reference evidence="3 4" key="1">
    <citation type="submission" date="2018-03" db="EMBL/GenBank/DDBJ databases">
        <authorList>
            <person name="Fogelqvist J."/>
        </authorList>
    </citation>
    <scope>NUCLEOTIDE SEQUENCE [LARGE SCALE GENOMIC DNA]</scope>
</reference>
<name>A0A3P3YNY2_PLABS</name>
<feature type="domain" description="Cyclic nucleotide-binding" evidence="2">
    <location>
        <begin position="563"/>
        <end position="665"/>
    </location>
</feature>
<evidence type="ECO:0000313" key="4">
    <source>
        <dbReference type="Proteomes" id="UP000290189"/>
    </source>
</evidence>
<evidence type="ECO:0000259" key="2">
    <source>
        <dbReference type="PROSITE" id="PS50042"/>
    </source>
</evidence>
<dbReference type="SUPFAM" id="SSF51206">
    <property type="entry name" value="cAMP-binding domain-like"/>
    <property type="match status" value="8"/>
</dbReference>
<dbReference type="Gene3D" id="2.60.120.10">
    <property type="entry name" value="Jelly Rolls"/>
    <property type="match status" value="8"/>
</dbReference>
<proteinExistence type="predicted"/>
<dbReference type="PROSITE" id="PS50042">
    <property type="entry name" value="CNMP_BINDING_3"/>
    <property type="match status" value="8"/>
</dbReference>
<geneLocation type="mitochondrion" evidence="3"/>
<feature type="region of interest" description="Disordered" evidence="1">
    <location>
        <begin position="18"/>
        <end position="112"/>
    </location>
</feature>
<dbReference type="InterPro" id="IPR018488">
    <property type="entry name" value="cNMP-bd_CS"/>
</dbReference>
<feature type="compositionally biased region" description="Basic and acidic residues" evidence="1">
    <location>
        <begin position="1343"/>
        <end position="1354"/>
    </location>
</feature>
<feature type="domain" description="Cyclic nucleotide-binding" evidence="2">
    <location>
        <begin position="1030"/>
        <end position="1113"/>
    </location>
</feature>
<dbReference type="PRINTS" id="PR00103">
    <property type="entry name" value="CAMPKINASE"/>
</dbReference>
<dbReference type="Pfam" id="PF00027">
    <property type="entry name" value="cNMP_binding"/>
    <property type="match status" value="7"/>
</dbReference>
<dbReference type="InterPro" id="IPR014710">
    <property type="entry name" value="RmlC-like_jellyroll"/>
</dbReference>
<feature type="domain" description="Cyclic nucleotide-binding" evidence="2">
    <location>
        <begin position="877"/>
        <end position="956"/>
    </location>
</feature>
<gene>
    <name evidence="3" type="ORF">PLBR_LOCUS9019</name>
</gene>